<proteinExistence type="predicted"/>
<accession>A0ACC3CVA0</accession>
<reference evidence="1" key="1">
    <citation type="submission" date="2024-09" db="EMBL/GenBank/DDBJ databases">
        <title>Black Yeasts Isolated from many extreme environments.</title>
        <authorList>
            <person name="Coleine C."/>
            <person name="Stajich J.E."/>
            <person name="Selbmann L."/>
        </authorList>
    </citation>
    <scope>NUCLEOTIDE SEQUENCE</scope>
    <source>
        <strain evidence="1">CCFEE 5737</strain>
    </source>
</reference>
<comment type="caution">
    <text evidence="1">The sequence shown here is derived from an EMBL/GenBank/DDBJ whole genome shotgun (WGS) entry which is preliminary data.</text>
</comment>
<name>A0ACC3CVA0_9PEZI</name>
<dbReference type="Proteomes" id="UP001186974">
    <property type="component" value="Unassembled WGS sequence"/>
</dbReference>
<evidence type="ECO:0000313" key="2">
    <source>
        <dbReference type="Proteomes" id="UP001186974"/>
    </source>
</evidence>
<sequence>MASKRKAPASVGYSDSKGEEANKRSATAALKKEANTNGAKTPEFDHSRPEERYGIVQREFYPPEMSNERCAMYNNNEIPRPIEVLQQTIKNTQAARDGIQVGEAVVHWFKRDLRTYDNRGLRLASEKAKSKGVPLI</sequence>
<feature type="non-terminal residue" evidence="1">
    <location>
        <position position="136"/>
    </location>
</feature>
<dbReference type="EMBL" id="JAWDJW010010871">
    <property type="protein sequence ID" value="KAK3045226.1"/>
    <property type="molecule type" value="Genomic_DNA"/>
</dbReference>
<keyword evidence="2" id="KW-1185">Reference proteome</keyword>
<organism evidence="1 2">
    <name type="scientific">Coniosporium uncinatum</name>
    <dbReference type="NCBI Taxonomy" id="93489"/>
    <lineage>
        <taxon>Eukaryota</taxon>
        <taxon>Fungi</taxon>
        <taxon>Dikarya</taxon>
        <taxon>Ascomycota</taxon>
        <taxon>Pezizomycotina</taxon>
        <taxon>Dothideomycetes</taxon>
        <taxon>Dothideomycetes incertae sedis</taxon>
        <taxon>Coniosporium</taxon>
    </lineage>
</organism>
<protein>
    <submittedName>
        <fullName evidence="1">Uncharacterized protein</fullName>
    </submittedName>
</protein>
<gene>
    <name evidence="1" type="ORF">LTS18_014282</name>
</gene>
<evidence type="ECO:0000313" key="1">
    <source>
        <dbReference type="EMBL" id="KAK3045226.1"/>
    </source>
</evidence>